<dbReference type="Proteomes" id="UP000218427">
    <property type="component" value="Unassembled WGS sequence"/>
</dbReference>
<dbReference type="Gene3D" id="3.20.20.140">
    <property type="entry name" value="Metal-dependent hydrolases"/>
    <property type="match status" value="1"/>
</dbReference>
<dbReference type="PANTHER" id="PTHR43135">
    <property type="entry name" value="ALPHA-D-RIBOSE 1-METHYLPHOSPHONATE 5-TRIPHOSPHATE DIPHOSPHATASE"/>
    <property type="match status" value="1"/>
</dbReference>
<dbReference type="InterPro" id="IPR032466">
    <property type="entry name" value="Metal_Hydrolase"/>
</dbReference>
<feature type="chain" id="PRO_5045186252" evidence="1">
    <location>
        <begin position="33"/>
        <end position="443"/>
    </location>
</feature>
<sequence length="443" mass="47901">MTTNANRPRLRARLFSLLVFTGASLAAAAATAEEIAIYAGKLFDSERGQLLEDRTIHVVDGRIESVQVGFAKRERQQLVDLRDYTVLPGLMDMHTHLAYEFGPRTYMETFTWNAADYTLRGVDTAGRTLAAGFTTVRDLGDKDNVTVSLRNAINAGTIVGPRIFTAGKSIATTGGHADPTNGHRHALMGSPGPAEGVVNGTDSARQAVRQRYKDGADLIKITATGGVLSVAKSGQNPQFMDDELEAIVKTAKDYGFTVAVHAHGKEGMERAIRAGVDSIEHGTYMDAETMDLMRRFNTWYVPTILAGEWVTEKSAVEGFFPDVVRTKAATIGPLIQNTFAEAYKRGVKIAFGTDSGVSRHGDNGREFVLMVRAGMTPADAIRSATWNAAQLLGAEDELGSISPGKHADIIAVKGNPLEDISELQRVRFVMKGGEVFKPVRAAE</sequence>
<organism evidence="3 4">
    <name type="scientific">Microbulbifer flavimaris</name>
    <dbReference type="NCBI Taxonomy" id="1781068"/>
    <lineage>
        <taxon>Bacteria</taxon>
        <taxon>Pseudomonadati</taxon>
        <taxon>Pseudomonadota</taxon>
        <taxon>Gammaproteobacteria</taxon>
        <taxon>Cellvibrionales</taxon>
        <taxon>Microbulbiferaceae</taxon>
        <taxon>Microbulbifer</taxon>
    </lineage>
</organism>
<dbReference type="CDD" id="cd01299">
    <property type="entry name" value="Met_dep_hydrolase_A"/>
    <property type="match status" value="1"/>
</dbReference>
<comment type="caution">
    <text evidence="3">The sequence shown here is derived from an EMBL/GenBank/DDBJ whole genome shotgun (WGS) entry which is preliminary data.</text>
</comment>
<protein>
    <submittedName>
        <fullName evidence="3">Amidohydrolase</fullName>
    </submittedName>
</protein>
<dbReference type="SUPFAM" id="SSF51338">
    <property type="entry name" value="Composite domain of metallo-dependent hydrolases"/>
    <property type="match status" value="1"/>
</dbReference>
<dbReference type="Pfam" id="PF01979">
    <property type="entry name" value="Amidohydro_1"/>
    <property type="match status" value="1"/>
</dbReference>
<keyword evidence="1" id="KW-0732">Signal</keyword>
<feature type="signal peptide" evidence="1">
    <location>
        <begin position="1"/>
        <end position="32"/>
    </location>
</feature>
<dbReference type="InterPro" id="IPR057744">
    <property type="entry name" value="OTAase-like"/>
</dbReference>
<dbReference type="SUPFAM" id="SSF51556">
    <property type="entry name" value="Metallo-dependent hydrolases"/>
    <property type="match status" value="1"/>
</dbReference>
<dbReference type="InterPro" id="IPR051781">
    <property type="entry name" value="Metallo-dep_Hydrolase"/>
</dbReference>
<evidence type="ECO:0000256" key="1">
    <source>
        <dbReference type="SAM" id="SignalP"/>
    </source>
</evidence>
<keyword evidence="4" id="KW-1185">Reference proteome</keyword>
<dbReference type="RefSeq" id="WP_067080044.1">
    <property type="nucleotide sequence ID" value="NZ_LRFG02000001.1"/>
</dbReference>
<accession>A0ABX4I261</accession>
<evidence type="ECO:0000259" key="2">
    <source>
        <dbReference type="Pfam" id="PF01979"/>
    </source>
</evidence>
<feature type="domain" description="Amidohydrolase-related" evidence="2">
    <location>
        <begin position="85"/>
        <end position="435"/>
    </location>
</feature>
<evidence type="ECO:0000313" key="4">
    <source>
        <dbReference type="Proteomes" id="UP000218427"/>
    </source>
</evidence>
<name>A0ABX4I261_9GAMM</name>
<dbReference type="Gene3D" id="2.30.40.10">
    <property type="entry name" value="Urease, subunit C, domain 1"/>
    <property type="match status" value="1"/>
</dbReference>
<reference evidence="3" key="1">
    <citation type="submission" date="2017-08" db="EMBL/GenBank/DDBJ databases">
        <title>Microbulbifer marisrubri sp. nov., a halophilic alphaproteobacterium isolated from marine sediment of the Yellow Sea, China.</title>
        <authorList>
            <person name="Zhang G."/>
            <person name="Xiong Q."/>
        </authorList>
    </citation>
    <scope>NUCLEOTIDE SEQUENCE [LARGE SCALE GENOMIC DNA]</scope>
    <source>
        <strain evidence="3">WRN-8</strain>
    </source>
</reference>
<proteinExistence type="predicted"/>
<dbReference type="InterPro" id="IPR011059">
    <property type="entry name" value="Metal-dep_hydrolase_composite"/>
</dbReference>
<evidence type="ECO:0000313" key="3">
    <source>
        <dbReference type="EMBL" id="PCO06507.1"/>
    </source>
</evidence>
<dbReference type="InterPro" id="IPR006680">
    <property type="entry name" value="Amidohydro-rel"/>
</dbReference>
<dbReference type="PANTHER" id="PTHR43135:SF3">
    <property type="entry name" value="ALPHA-D-RIBOSE 1-METHYLPHOSPHONATE 5-TRIPHOSPHATE DIPHOSPHATASE"/>
    <property type="match status" value="1"/>
</dbReference>
<dbReference type="EMBL" id="LRFG02000001">
    <property type="protein sequence ID" value="PCO06507.1"/>
    <property type="molecule type" value="Genomic_DNA"/>
</dbReference>
<gene>
    <name evidence="3" type="ORF">AWR36_001595</name>
</gene>